<dbReference type="InterPro" id="IPR045149">
    <property type="entry name" value="OS-9-like"/>
</dbReference>
<protein>
    <recommendedName>
        <fullName evidence="10">Endoplasmic reticulum lectin</fullName>
    </recommendedName>
</protein>
<evidence type="ECO:0000259" key="12">
    <source>
        <dbReference type="PROSITE" id="PS51914"/>
    </source>
</evidence>
<feature type="region of interest" description="Disordered" evidence="11">
    <location>
        <begin position="407"/>
        <end position="508"/>
    </location>
</feature>
<dbReference type="InterPro" id="IPR044865">
    <property type="entry name" value="MRH_dom"/>
</dbReference>
<dbReference type="Proteomes" id="UP000660247">
    <property type="component" value="Unassembled WGS sequence"/>
</dbReference>
<dbReference type="Pfam" id="PF07915">
    <property type="entry name" value="PRKCSH"/>
    <property type="match status" value="1"/>
</dbReference>
<evidence type="ECO:0000256" key="3">
    <source>
        <dbReference type="ARBA" id="ARBA00022729"/>
    </source>
</evidence>
<evidence type="ECO:0000313" key="13">
    <source>
        <dbReference type="EMBL" id="NWI62020.1"/>
    </source>
</evidence>
<feature type="region of interest" description="Disordered" evidence="11">
    <location>
        <begin position="225"/>
        <end position="248"/>
    </location>
</feature>
<keyword evidence="7" id="KW-0325">Glycoprotein</keyword>
<feature type="non-terminal residue" evidence="13">
    <location>
        <position position="1"/>
    </location>
</feature>
<dbReference type="PANTHER" id="PTHR15414:SF5">
    <property type="entry name" value="PROTEIN OS-9"/>
    <property type="match status" value="1"/>
</dbReference>
<dbReference type="GO" id="GO:0030970">
    <property type="term" value="P:retrograde protein transport, ER to cytosol"/>
    <property type="evidence" value="ECO:0007669"/>
    <property type="project" value="TreeGrafter"/>
</dbReference>
<evidence type="ECO:0000256" key="9">
    <source>
        <dbReference type="ARBA" id="ARBA00066177"/>
    </source>
</evidence>
<evidence type="ECO:0000256" key="7">
    <source>
        <dbReference type="ARBA" id="ARBA00023180"/>
    </source>
</evidence>
<evidence type="ECO:0000313" key="14">
    <source>
        <dbReference type="Proteomes" id="UP000660247"/>
    </source>
</evidence>
<feature type="compositionally biased region" description="Basic and acidic residues" evidence="11">
    <location>
        <begin position="487"/>
        <end position="508"/>
    </location>
</feature>
<evidence type="ECO:0000256" key="2">
    <source>
        <dbReference type="ARBA" id="ARBA00009918"/>
    </source>
</evidence>
<dbReference type="Gene3D" id="2.70.130.10">
    <property type="entry name" value="Mannose-6-phosphate receptor binding domain"/>
    <property type="match status" value="1"/>
</dbReference>
<feature type="domain" description="MRH" evidence="12">
    <location>
        <begin position="54"/>
        <end position="173"/>
    </location>
</feature>
<feature type="non-terminal residue" evidence="13">
    <location>
        <position position="523"/>
    </location>
</feature>
<comment type="subunit">
    <text evidence="9">Component of the HRD1 complex, which comprises at least SYNV1/HRD1, DERL1/2, FAM8A1, HERPUD1/HERP, OS9, SEL1L and UBE2J1. FAM8A1 is stabilized by interaction with SYNV1, which prevents its proteasomal degradation. OS9 and UBE2J1 recruitment to the complex may be mediated by SEL1L. Through this complex, may interact with ERLEC1 and HSPA5. Interacts (via C-terminus) with CPNE6 (via second C2 domain); this interaction occurs in a calcium-dependent manner in vitro. Interacts with CREB3.</text>
</comment>
<comment type="similarity">
    <text evidence="2 10">Belongs to the OS-9 family.</text>
</comment>
<keyword evidence="14" id="KW-1185">Reference proteome</keyword>
<evidence type="ECO:0000256" key="5">
    <source>
        <dbReference type="ARBA" id="ARBA00022824"/>
    </source>
</evidence>
<feature type="compositionally biased region" description="Polar residues" evidence="11">
    <location>
        <begin position="418"/>
        <end position="427"/>
    </location>
</feature>
<comment type="subcellular location">
    <subcellularLocation>
        <location evidence="1 10">Endoplasmic reticulum lumen</location>
    </subcellularLocation>
</comment>
<dbReference type="SUPFAM" id="SSF50911">
    <property type="entry name" value="Mannose 6-phosphate receptor domain"/>
    <property type="match status" value="1"/>
</dbReference>
<feature type="compositionally biased region" description="Basic and acidic residues" evidence="11">
    <location>
        <begin position="407"/>
        <end position="417"/>
    </location>
</feature>
<dbReference type="PROSITE" id="PS51914">
    <property type="entry name" value="MRH"/>
    <property type="match status" value="1"/>
</dbReference>
<evidence type="ECO:0000256" key="10">
    <source>
        <dbReference type="RuleBase" id="RU369099"/>
    </source>
</evidence>
<organism evidence="13 14">
    <name type="scientific">Todus mexicanus</name>
    <name type="common">Puerto Rican tody</name>
    <dbReference type="NCBI Taxonomy" id="135184"/>
    <lineage>
        <taxon>Eukaryota</taxon>
        <taxon>Metazoa</taxon>
        <taxon>Chordata</taxon>
        <taxon>Craniata</taxon>
        <taxon>Vertebrata</taxon>
        <taxon>Euteleostomi</taxon>
        <taxon>Archelosauria</taxon>
        <taxon>Archosauria</taxon>
        <taxon>Dinosauria</taxon>
        <taxon>Saurischia</taxon>
        <taxon>Theropoda</taxon>
        <taxon>Coelurosauria</taxon>
        <taxon>Aves</taxon>
        <taxon>Neognathae</taxon>
        <taxon>Neoaves</taxon>
        <taxon>Telluraves</taxon>
        <taxon>Coraciimorphae</taxon>
        <taxon>Coraciiformes</taxon>
        <taxon>Todidae</taxon>
        <taxon>Todus</taxon>
    </lineage>
</organism>
<proteinExistence type="inferred from homology"/>
<keyword evidence="3" id="KW-0732">Signal</keyword>
<keyword evidence="4 10" id="KW-0430">Lectin</keyword>
<evidence type="ECO:0000256" key="6">
    <source>
        <dbReference type="ARBA" id="ARBA00023157"/>
    </source>
</evidence>
<keyword evidence="6" id="KW-1015">Disulfide bond</keyword>
<name>A0A851D020_TODME</name>
<dbReference type="EMBL" id="WEIS01000659">
    <property type="protein sequence ID" value="NWI62020.1"/>
    <property type="molecule type" value="Genomic_DNA"/>
</dbReference>
<feature type="compositionally biased region" description="Pro residues" evidence="11">
    <location>
        <begin position="439"/>
        <end position="449"/>
    </location>
</feature>
<comment type="caution">
    <text evidence="13">The sequence shown here is derived from an EMBL/GenBank/DDBJ whole genome shotgun (WGS) entry which is preliminary data.</text>
</comment>
<keyword evidence="5 10" id="KW-0256">Endoplasmic reticulum</keyword>
<sequence length="523" mass="58166">SHAEDVVTVASKFKQRYECRLPPAAVRPQPDPEEEAQLYNGSGVAELLRPMAAAPCLVKTKDWWTYEFCYGKHIQQYHVEESEIKGDILFLGYYQSAFDWDDETAKASKQHRLKRYHSQSYVNGSRCDLTGRAREAEVRFLCEEGAGDYIARVDEPQSCSYVLTVHTTRICHHPFLRPPAGAAPQPILCQPALSPAQYVEYVRAQVSDTKRKVEEISEELKTLDTRLWSERDAETPAQPPEGAPAAHGDEEQFGLCSVTVSFLQAEEPEPSPKAAGGRAADTRKKIHFKVIRSPGDLLQFIEELKESTKKAKEKVNEEEEETATAAKAPPEPPVAEEPPGGKRERAEEEEEEEEEEDGDLLGGFEKELEAVLLPREQMAQLKEEVKTEMEKEFDNIINEVEDELETEGLKGEFDRTQASKSLASTLNRLMDKLDGGGPGPGPSPGPSPGPAGDKEEEEEGAGRKGSPGPPADVRVRVSRIGPGGARQQERPRQEMGRDNPQLHHLESEVRELLAKEGLRAEGR</sequence>
<dbReference type="PANTHER" id="PTHR15414">
    <property type="entry name" value="OS-9-RELATED"/>
    <property type="match status" value="1"/>
</dbReference>
<feature type="compositionally biased region" description="Acidic residues" evidence="11">
    <location>
        <begin position="347"/>
        <end position="359"/>
    </location>
</feature>
<dbReference type="GO" id="GO:0030246">
    <property type="term" value="F:carbohydrate binding"/>
    <property type="evidence" value="ECO:0007669"/>
    <property type="project" value="UniProtKB-UniRule"/>
</dbReference>
<comment type="function">
    <text evidence="10">Lectin involved in the quality control of the secretory pathway. As a member of the endoplasmic reticulum-associated degradation lumenal (ERAD-L) surveillance system, targets misfolded endoplasmic reticulum lumenal glycoproteins for degradation.</text>
</comment>
<evidence type="ECO:0000256" key="4">
    <source>
        <dbReference type="ARBA" id="ARBA00022734"/>
    </source>
</evidence>
<comment type="function">
    <text evidence="8">Lectin component of the HRD1 complex, which functions in endoplasmic reticulum (ER) quality control and ER-associated degradation (ERAD). Specifically recognizes and binds improperly folded glycoproteins as well as hyperglycosylated proteins, retain them in the ER, and transfers them to the ubiquitination machinery and promote their degradation. Possible targets include TRPV4 as well as hyperglycosylated HSP90B1.</text>
</comment>
<evidence type="ECO:0000256" key="11">
    <source>
        <dbReference type="SAM" id="MobiDB-lite"/>
    </source>
</evidence>
<evidence type="ECO:0000256" key="1">
    <source>
        <dbReference type="ARBA" id="ARBA00004319"/>
    </source>
</evidence>
<reference evidence="13" key="1">
    <citation type="submission" date="2019-10" db="EMBL/GenBank/DDBJ databases">
        <title>Bird 10,000 Genomes (B10K) Project - Family phase.</title>
        <authorList>
            <person name="Zhang G."/>
        </authorList>
    </citation>
    <scope>NUCLEOTIDE SEQUENCE</scope>
    <source>
        <strain evidence="13">B10K-DU-002-69</strain>
        <tissue evidence="13">Muscle</tissue>
    </source>
</reference>
<evidence type="ECO:0000256" key="8">
    <source>
        <dbReference type="ARBA" id="ARBA00053710"/>
    </source>
</evidence>
<dbReference type="FunFam" id="2.70.130.10:FF:000002">
    <property type="entry name" value="protein OS-9 isoform X1"/>
    <property type="match status" value="1"/>
</dbReference>
<dbReference type="InterPro" id="IPR009011">
    <property type="entry name" value="Man6P_isomerase_rcpt-bd_dom_sf"/>
</dbReference>
<dbReference type="InterPro" id="IPR012913">
    <property type="entry name" value="OS9-like_dom"/>
</dbReference>
<feature type="compositionally biased region" description="Basic and acidic residues" evidence="11">
    <location>
        <begin position="225"/>
        <end position="234"/>
    </location>
</feature>
<gene>
    <name evidence="13" type="primary">Os9</name>
    <name evidence="13" type="ORF">TODMEX_R10201</name>
</gene>
<dbReference type="GO" id="GO:0030968">
    <property type="term" value="P:endoplasmic reticulum unfolded protein response"/>
    <property type="evidence" value="ECO:0007669"/>
    <property type="project" value="UniProtKB-UniRule"/>
</dbReference>
<dbReference type="GO" id="GO:0005788">
    <property type="term" value="C:endoplasmic reticulum lumen"/>
    <property type="evidence" value="ECO:0007669"/>
    <property type="project" value="UniProtKB-SubCell"/>
</dbReference>
<dbReference type="AlphaFoldDB" id="A0A851D020"/>
<feature type="region of interest" description="Disordered" evidence="11">
    <location>
        <begin position="311"/>
        <end position="371"/>
    </location>
</feature>
<dbReference type="OrthoDB" id="448954at2759"/>
<accession>A0A851D020</accession>